<gene>
    <name evidence="1" type="ORF">JHL16_29300</name>
</gene>
<dbReference type="EC" id="2.7.1.26" evidence="1"/>
<evidence type="ECO:0000313" key="1">
    <source>
        <dbReference type="EMBL" id="MBK1870498.1"/>
    </source>
</evidence>
<accession>A0ACC5RD10</accession>
<dbReference type="EMBL" id="JAENHL010000008">
    <property type="protein sequence ID" value="MBK1870498.1"/>
    <property type="molecule type" value="Genomic_DNA"/>
</dbReference>
<reference evidence="1" key="1">
    <citation type="submission" date="2021-01" db="EMBL/GenBank/DDBJ databases">
        <authorList>
            <person name="Sun Q."/>
        </authorList>
    </citation>
    <scope>NUCLEOTIDE SEQUENCE</scope>
    <source>
        <strain evidence="1">YIM B02566</strain>
    </source>
</reference>
<keyword evidence="1" id="KW-0808">Transferase</keyword>
<comment type="caution">
    <text evidence="1">The sequence shown here is derived from an EMBL/GenBank/DDBJ whole genome shotgun (WGS) entry which is preliminary data.</text>
</comment>
<evidence type="ECO:0000313" key="2">
    <source>
        <dbReference type="Proteomes" id="UP000616151"/>
    </source>
</evidence>
<protein>
    <submittedName>
        <fullName evidence="1">Bifunctional riboflavin kinase/FAD synthetase</fullName>
        <ecNumber evidence="1">2.7.1.26</ecNumber>
        <ecNumber evidence="1">2.7.7.2</ecNumber>
    </submittedName>
</protein>
<name>A0ACC5RD10_9HYPH</name>
<organism evidence="1 2">
    <name type="scientific">Taklimakanibacter albus</name>
    <dbReference type="NCBI Taxonomy" id="2800327"/>
    <lineage>
        <taxon>Bacteria</taxon>
        <taxon>Pseudomonadati</taxon>
        <taxon>Pseudomonadota</taxon>
        <taxon>Alphaproteobacteria</taxon>
        <taxon>Hyphomicrobiales</taxon>
        <taxon>Aestuariivirgaceae</taxon>
        <taxon>Taklimakanibacter</taxon>
    </lineage>
</organism>
<keyword evidence="1" id="KW-0418">Kinase</keyword>
<dbReference type="Proteomes" id="UP000616151">
    <property type="component" value="Unassembled WGS sequence"/>
</dbReference>
<keyword evidence="1" id="KW-0548">Nucleotidyltransferase</keyword>
<sequence>MTTRIVEAGAPLPAELRGAVVAIGNFDGVHRGHQQLLAAAEAEARRRNTHWGLVTFEPHPRTFFRPAEPAFRLTPLPLKARLVAGLGASFTAVLSFDAALAAMDPEAFVRKELSERLGAAHVVTGYDFHFGHGRKGTPETMRELGRQLGFGVTVIDQVTDDDGFAPFSSSAIRDSLRHGHVNEAARQLGYWWTVMGEVVQGDQRGRTIGFPTINIVLPDGAEPFQGIYAVRVRDVSVAGAPRWKGAGYFGRRPTFASEKTFLEVFLFGFSGDLYGKTMLVEFIDLIRPDRRFDTIDDLVAQMKLDCAEAERRLDAADQSTMLAAFPLAQAQKAGTL</sequence>
<proteinExistence type="predicted"/>
<keyword evidence="2" id="KW-1185">Reference proteome</keyword>
<dbReference type="EC" id="2.7.7.2" evidence="1"/>